<keyword evidence="5" id="KW-0812">Transmembrane</keyword>
<keyword evidence="3" id="KW-0539">Nucleus</keyword>
<evidence type="ECO:0000313" key="7">
    <source>
        <dbReference type="Proteomes" id="UP000019471"/>
    </source>
</evidence>
<reference evidence="6 7" key="1">
    <citation type="submission" date="2013-03" db="EMBL/GenBank/DDBJ databases">
        <title>The Genome Sequence of Cladophialophora psammophila CBS 110553.</title>
        <authorList>
            <consortium name="The Broad Institute Genomics Platform"/>
            <person name="Cuomo C."/>
            <person name="de Hoog S."/>
            <person name="Gorbushina A."/>
            <person name="Walker B."/>
            <person name="Young S.K."/>
            <person name="Zeng Q."/>
            <person name="Gargeya S."/>
            <person name="Fitzgerald M."/>
            <person name="Haas B."/>
            <person name="Abouelleil A."/>
            <person name="Allen A.W."/>
            <person name="Alvarado L."/>
            <person name="Arachchi H.M."/>
            <person name="Berlin A.M."/>
            <person name="Chapman S.B."/>
            <person name="Gainer-Dewar J."/>
            <person name="Goldberg J."/>
            <person name="Griggs A."/>
            <person name="Gujja S."/>
            <person name="Hansen M."/>
            <person name="Howarth C."/>
            <person name="Imamovic A."/>
            <person name="Ireland A."/>
            <person name="Larimer J."/>
            <person name="McCowan C."/>
            <person name="Murphy C."/>
            <person name="Pearson M."/>
            <person name="Poon T.W."/>
            <person name="Priest M."/>
            <person name="Roberts A."/>
            <person name="Saif S."/>
            <person name="Shea T."/>
            <person name="Sisk P."/>
            <person name="Sykes S."/>
            <person name="Wortman J."/>
            <person name="Nusbaum C."/>
            <person name="Birren B."/>
        </authorList>
    </citation>
    <scope>NUCLEOTIDE SEQUENCE [LARGE SCALE GENOMIC DNA]</scope>
    <source>
        <strain evidence="6 7">CBS 110553</strain>
    </source>
</reference>
<keyword evidence="5" id="KW-0472">Membrane</keyword>
<name>W9WLR1_9EURO</name>
<dbReference type="eggNOG" id="ENOG502SQ1D">
    <property type="taxonomic scope" value="Eukaryota"/>
</dbReference>
<dbReference type="HOGENOM" id="CLU_042813_0_0_1"/>
<dbReference type="OrthoDB" id="2991872at2759"/>
<keyword evidence="2" id="KW-0804">Transcription</keyword>
<dbReference type="GO" id="GO:0000981">
    <property type="term" value="F:DNA-binding transcription factor activity, RNA polymerase II-specific"/>
    <property type="evidence" value="ECO:0007669"/>
    <property type="project" value="InterPro"/>
</dbReference>
<accession>W9WLR1</accession>
<proteinExistence type="predicted"/>
<dbReference type="CDD" id="cd00067">
    <property type="entry name" value="GAL4"/>
    <property type="match status" value="1"/>
</dbReference>
<dbReference type="InterPro" id="IPR053175">
    <property type="entry name" value="DHMBA_Reg_Transcription_Factor"/>
</dbReference>
<evidence type="ECO:0008006" key="8">
    <source>
        <dbReference type="Google" id="ProtNLM"/>
    </source>
</evidence>
<keyword evidence="5" id="KW-1133">Transmembrane helix</keyword>
<dbReference type="PANTHER" id="PTHR38791">
    <property type="entry name" value="ZN(II)2CYS6 TRANSCRIPTION FACTOR (EUROFUNG)-RELATED-RELATED"/>
    <property type="match status" value="1"/>
</dbReference>
<evidence type="ECO:0000256" key="1">
    <source>
        <dbReference type="ARBA" id="ARBA00023015"/>
    </source>
</evidence>
<dbReference type="GO" id="GO:0008270">
    <property type="term" value="F:zinc ion binding"/>
    <property type="evidence" value="ECO:0007669"/>
    <property type="project" value="InterPro"/>
</dbReference>
<evidence type="ECO:0000313" key="6">
    <source>
        <dbReference type="EMBL" id="EXJ59359.1"/>
    </source>
</evidence>
<comment type="caution">
    <text evidence="6">The sequence shown here is derived from an EMBL/GenBank/DDBJ whole genome shotgun (WGS) entry which is preliminary data.</text>
</comment>
<evidence type="ECO:0000256" key="2">
    <source>
        <dbReference type="ARBA" id="ARBA00023163"/>
    </source>
</evidence>
<organism evidence="6 7">
    <name type="scientific">Cladophialophora psammophila CBS 110553</name>
    <dbReference type="NCBI Taxonomy" id="1182543"/>
    <lineage>
        <taxon>Eukaryota</taxon>
        <taxon>Fungi</taxon>
        <taxon>Dikarya</taxon>
        <taxon>Ascomycota</taxon>
        <taxon>Pezizomycotina</taxon>
        <taxon>Eurotiomycetes</taxon>
        <taxon>Chaetothyriomycetidae</taxon>
        <taxon>Chaetothyriales</taxon>
        <taxon>Herpotrichiellaceae</taxon>
        <taxon>Cladophialophora</taxon>
    </lineage>
</organism>
<gene>
    <name evidence="6" type="ORF">A1O5_12240</name>
</gene>
<evidence type="ECO:0000256" key="3">
    <source>
        <dbReference type="ARBA" id="ARBA00023242"/>
    </source>
</evidence>
<keyword evidence="1" id="KW-0805">Transcription regulation</keyword>
<sequence>MPKLIQPLRKSNKLESSAMTYPNGGCHTCKIRRIKARSLSSLYGQQLTFHIPKCDETQPTCQRCIKSRRICIRTTAQKANFLIHIENRYASGETKRPRGPRSSLTPAIYFDLQTRAVIYYLNYHLRMPADVQCLPGSVADSIVEWVSGATIPMIDLAISSIALAIFSRTQQNPVAAMEACARYDELLRHAQLMMPTVVETNIDAALLAVFLMSRYEDSAYNAEESLSNAAFNSFTHHDGAISILKIWRHRHPRDRQPATDIVKHSRRGIIRSAILRYLAVPPWLEDGRFFGERGQDLEYDRILVRVANLRNQLMALQQNNSQLKTISCELFQSAQKLKSEAAGLDKALQEWAIQIPSAWHPRRHLVRTDASLPAGYLFSSVIYSYPSIAYAAVWLNYSATRMLLNQAWLRILELIKPFSDESAWNQQMELCRTRIIVTAEDLSSSIPFVLERCKVTNAGEHQTLTIFGTNEEIRPYVASLVAWPLSVASGIGSLHVEQKQWFRTQLALIGRIIGSGVLAGVGAAGLLDL</sequence>
<keyword evidence="4" id="KW-0175">Coiled coil</keyword>
<dbReference type="AlphaFoldDB" id="W9WLR1"/>
<dbReference type="GeneID" id="19196926"/>
<dbReference type="InterPro" id="IPR001138">
    <property type="entry name" value="Zn2Cys6_DnaBD"/>
</dbReference>
<protein>
    <recommendedName>
        <fullName evidence="8">Zn(2)-C6 fungal-type domain-containing protein</fullName>
    </recommendedName>
</protein>
<evidence type="ECO:0000256" key="4">
    <source>
        <dbReference type="SAM" id="Coils"/>
    </source>
</evidence>
<feature type="coiled-coil region" evidence="4">
    <location>
        <begin position="299"/>
        <end position="354"/>
    </location>
</feature>
<feature type="transmembrane region" description="Helical" evidence="5">
    <location>
        <begin position="508"/>
        <end position="527"/>
    </location>
</feature>
<dbReference type="RefSeq" id="XP_007750999.1">
    <property type="nucleotide sequence ID" value="XM_007752809.1"/>
</dbReference>
<evidence type="ECO:0000256" key="5">
    <source>
        <dbReference type="SAM" id="Phobius"/>
    </source>
</evidence>
<keyword evidence="7" id="KW-1185">Reference proteome</keyword>
<dbReference type="Proteomes" id="UP000019471">
    <property type="component" value="Unassembled WGS sequence"/>
</dbReference>
<dbReference type="EMBL" id="AMGX01000032">
    <property type="protein sequence ID" value="EXJ59359.1"/>
    <property type="molecule type" value="Genomic_DNA"/>
</dbReference>
<dbReference type="STRING" id="1182543.W9WLR1"/>